<feature type="domain" description="PAC" evidence="8">
    <location>
        <begin position="237"/>
        <end position="292"/>
    </location>
</feature>
<dbReference type="InterPro" id="IPR003661">
    <property type="entry name" value="HisK_dim/P_dom"/>
</dbReference>
<dbReference type="PRINTS" id="PR00344">
    <property type="entry name" value="BCTRLSENSOR"/>
</dbReference>
<feature type="domain" description="PAC" evidence="8">
    <location>
        <begin position="366"/>
        <end position="418"/>
    </location>
</feature>
<accession>A0A1K2I1D5</accession>
<dbReference type="NCBIfam" id="TIGR00229">
    <property type="entry name" value="sensory_box"/>
    <property type="match status" value="2"/>
</dbReference>
<dbReference type="SMART" id="SM00086">
    <property type="entry name" value="PAC"/>
    <property type="match status" value="2"/>
</dbReference>
<keyword evidence="10" id="KW-1185">Reference proteome</keyword>
<dbReference type="Proteomes" id="UP000183447">
    <property type="component" value="Unassembled WGS sequence"/>
</dbReference>
<dbReference type="CDD" id="cd00130">
    <property type="entry name" value="PAS"/>
    <property type="match status" value="2"/>
</dbReference>
<dbReference type="PROSITE" id="PS50109">
    <property type="entry name" value="HIS_KIN"/>
    <property type="match status" value="1"/>
</dbReference>
<feature type="modified residue" description="4-aspartylphosphate" evidence="4">
    <location>
        <position position="748"/>
    </location>
</feature>
<dbReference type="InterPro" id="IPR036097">
    <property type="entry name" value="HisK_dim/P_sf"/>
</dbReference>
<dbReference type="InterPro" id="IPR001789">
    <property type="entry name" value="Sig_transdc_resp-reg_receiver"/>
</dbReference>
<dbReference type="CDD" id="cd00082">
    <property type="entry name" value="HisKA"/>
    <property type="match status" value="1"/>
</dbReference>
<dbReference type="PANTHER" id="PTHR43065:SF42">
    <property type="entry name" value="TWO-COMPONENT SENSOR PPRA"/>
    <property type="match status" value="1"/>
</dbReference>
<dbReference type="InterPro" id="IPR035965">
    <property type="entry name" value="PAS-like_dom_sf"/>
</dbReference>
<dbReference type="SUPFAM" id="SSF52172">
    <property type="entry name" value="CheY-like"/>
    <property type="match status" value="2"/>
</dbReference>
<evidence type="ECO:0000256" key="2">
    <source>
        <dbReference type="ARBA" id="ARBA00012438"/>
    </source>
</evidence>
<dbReference type="Gene3D" id="1.10.287.130">
    <property type="match status" value="1"/>
</dbReference>
<dbReference type="InterPro" id="IPR013656">
    <property type="entry name" value="PAS_4"/>
</dbReference>
<dbReference type="InterPro" id="IPR001610">
    <property type="entry name" value="PAC"/>
</dbReference>
<dbReference type="EMBL" id="FPKU01000003">
    <property type="protein sequence ID" value="SFZ86202.1"/>
    <property type="molecule type" value="Genomic_DNA"/>
</dbReference>
<feature type="domain" description="Response regulatory" evidence="7">
    <location>
        <begin position="842"/>
        <end position="953"/>
    </location>
</feature>
<gene>
    <name evidence="9" type="ORF">SAMN02983003_3377</name>
</gene>
<proteinExistence type="predicted"/>
<feature type="modified residue" description="4-aspartylphosphate" evidence="4">
    <location>
        <position position="891"/>
    </location>
</feature>
<evidence type="ECO:0000259" key="6">
    <source>
        <dbReference type="PROSITE" id="PS50109"/>
    </source>
</evidence>
<sequence length="956" mass="103198">MPAFGPYLSAETLFNASPNAYMVMDADLVIVSANRTYLATTARRLDEIVGRLVFDAFPAEGAAGQLLRASLERAARDGVVDYLPVIAYPVSRPDGVVEHRYWSATHTPIKDVEGKVAFVLQHTEDITELHRLRERDPDEGKAAKVLARASAADSAVRTLTAERHYLRELFDKAPSFMAVLAGPEHVFEIANAAYLQVVGHRQVLGKTVDEALPEVAGQGFIELLDTVYRTGERYVGSGIRVLLTHTPGAEPVERFLDFVYQPIRNEAGEVVGIFVQGHDITDQKAAELKALESEANFRDLAQSLPNHVWTALPDGRLDWFNDQVYAFSGTEPGMLDGHGWVSMVHEDDSPAAGRSWAAALGAAAPYQTEFRLRRADGVYRWHIARAKPTFNADGTVRRWVGTNTDIHDQKLLEAELAALNASLEARVEARTSELMHTEEVLRQSQKMEAVGNLAGGIAHDFNNLLQVISGNLQLLQKTVAHDGTASTRLGHALEAVQRGAQLSSQLLAFGRRQPLAPKSLNVGRLLRSMDDMLRRSLGEAIEVETLIAGGLWNTLVDEGNVQNAILNLAINARDAMQGRGKLTIEAGNAFLDDHYARTHADVTPGQYVMIAVTDSGSGIPPEILDKVFEPFFTTKPEGRGTGLGLSMIYGFVKQSGGHVKIYSEVGSGTTVRLYLPRSDRPEDEKPMTGQTARGGTELVLVAEDDPRVRETTVALLTELGYQVVSAKDADAALAIVESGLAIDLLFTDVVMPGKLKSTEMAKRARQVRPGLAVLYTSGYTENSIVHGGRLDPGVHLLSKPYSSDALALKVREVIDAEKARNPSAQPSPAPGPEAEAEPRTLSVLVCEDEFLILINTSQMLADSGHTVAEAANGAEALEHLATGRFDAMVIDVGLPDMSGVELAKKARQAHPGIAIVFASGHASVPGMDAIAGAHAVTKPYQAAELEAALRGATAGR</sequence>
<dbReference type="SUPFAM" id="SSF47384">
    <property type="entry name" value="Homodimeric domain of signal transducing histidine kinase"/>
    <property type="match status" value="1"/>
</dbReference>
<dbReference type="Pfam" id="PF08448">
    <property type="entry name" value="PAS_4"/>
    <property type="match status" value="2"/>
</dbReference>
<feature type="domain" description="Response regulatory" evidence="7">
    <location>
        <begin position="698"/>
        <end position="814"/>
    </location>
</feature>
<dbReference type="EC" id="2.7.13.3" evidence="2"/>
<dbReference type="Pfam" id="PF00072">
    <property type="entry name" value="Response_reg"/>
    <property type="match status" value="2"/>
</dbReference>
<dbReference type="SUPFAM" id="SSF55874">
    <property type="entry name" value="ATPase domain of HSP90 chaperone/DNA topoisomerase II/histidine kinase"/>
    <property type="match status" value="1"/>
</dbReference>
<dbReference type="SUPFAM" id="SSF55785">
    <property type="entry name" value="PYP-like sensor domain (PAS domain)"/>
    <property type="match status" value="3"/>
</dbReference>
<dbReference type="Pfam" id="PF08447">
    <property type="entry name" value="PAS_3"/>
    <property type="match status" value="1"/>
</dbReference>
<dbReference type="InterPro" id="IPR013655">
    <property type="entry name" value="PAS_fold_3"/>
</dbReference>
<dbReference type="InterPro" id="IPR005467">
    <property type="entry name" value="His_kinase_dom"/>
</dbReference>
<dbReference type="SMART" id="SM00388">
    <property type="entry name" value="HisKA"/>
    <property type="match status" value="1"/>
</dbReference>
<feature type="domain" description="Histidine kinase" evidence="6">
    <location>
        <begin position="456"/>
        <end position="679"/>
    </location>
</feature>
<dbReference type="Gene3D" id="3.30.450.20">
    <property type="entry name" value="PAS domain"/>
    <property type="match status" value="3"/>
</dbReference>
<dbReference type="InterPro" id="IPR004358">
    <property type="entry name" value="Sig_transdc_His_kin-like_C"/>
</dbReference>
<dbReference type="InterPro" id="IPR000700">
    <property type="entry name" value="PAS-assoc_C"/>
</dbReference>
<evidence type="ECO:0000313" key="9">
    <source>
        <dbReference type="EMBL" id="SFZ86202.1"/>
    </source>
</evidence>
<evidence type="ECO:0000259" key="7">
    <source>
        <dbReference type="PROSITE" id="PS50110"/>
    </source>
</evidence>
<dbReference type="SMART" id="SM00091">
    <property type="entry name" value="PAS"/>
    <property type="match status" value="3"/>
</dbReference>
<dbReference type="SMART" id="SM00387">
    <property type="entry name" value="HATPase_c"/>
    <property type="match status" value="1"/>
</dbReference>
<dbReference type="GO" id="GO:0000155">
    <property type="term" value="F:phosphorelay sensor kinase activity"/>
    <property type="evidence" value="ECO:0007669"/>
    <property type="project" value="InterPro"/>
</dbReference>
<evidence type="ECO:0000256" key="1">
    <source>
        <dbReference type="ARBA" id="ARBA00000085"/>
    </source>
</evidence>
<name>A0A1K2I1D5_9HYPH</name>
<dbReference type="PROSITE" id="PS50110">
    <property type="entry name" value="RESPONSE_REGULATORY"/>
    <property type="match status" value="2"/>
</dbReference>
<dbReference type="InterPro" id="IPR003594">
    <property type="entry name" value="HATPase_dom"/>
</dbReference>
<protein>
    <recommendedName>
        <fullName evidence="2">histidine kinase</fullName>
        <ecNumber evidence="2">2.7.13.3</ecNumber>
    </recommendedName>
</protein>
<dbReference type="OrthoDB" id="9796100at2"/>
<evidence type="ECO:0000256" key="3">
    <source>
        <dbReference type="ARBA" id="ARBA00022553"/>
    </source>
</evidence>
<reference evidence="9 10" key="1">
    <citation type="submission" date="2016-11" db="EMBL/GenBank/DDBJ databases">
        <authorList>
            <person name="Jaros S."/>
            <person name="Januszkiewicz K."/>
            <person name="Wedrychowicz H."/>
        </authorList>
    </citation>
    <scope>NUCLEOTIDE SEQUENCE [LARGE SCALE GENOMIC DNA]</scope>
    <source>
        <strain evidence="9 10">ATCC 23634</strain>
    </source>
</reference>
<dbReference type="AlphaFoldDB" id="A0A1K2I1D5"/>
<organism evidence="9 10">
    <name type="scientific">Devosia enhydra</name>
    <dbReference type="NCBI Taxonomy" id="665118"/>
    <lineage>
        <taxon>Bacteria</taxon>
        <taxon>Pseudomonadati</taxon>
        <taxon>Pseudomonadota</taxon>
        <taxon>Alphaproteobacteria</taxon>
        <taxon>Hyphomicrobiales</taxon>
        <taxon>Devosiaceae</taxon>
        <taxon>Devosia</taxon>
    </lineage>
</organism>
<dbReference type="RefSeq" id="WP_072345625.1">
    <property type="nucleotide sequence ID" value="NZ_FPKU01000003.1"/>
</dbReference>
<dbReference type="CDD" id="cd18161">
    <property type="entry name" value="REC_hyHK_blue-like"/>
    <property type="match status" value="1"/>
</dbReference>
<dbReference type="InterPro" id="IPR036890">
    <property type="entry name" value="HATPase_C_sf"/>
</dbReference>
<dbReference type="STRING" id="665118.SAMN02983003_3377"/>
<dbReference type="SMART" id="SM00448">
    <property type="entry name" value="REC"/>
    <property type="match status" value="2"/>
</dbReference>
<dbReference type="Gene3D" id="3.30.565.10">
    <property type="entry name" value="Histidine kinase-like ATPase, C-terminal domain"/>
    <property type="match status" value="1"/>
</dbReference>
<dbReference type="InterPro" id="IPR000014">
    <property type="entry name" value="PAS"/>
</dbReference>
<dbReference type="PROSITE" id="PS50113">
    <property type="entry name" value="PAC"/>
    <property type="match status" value="2"/>
</dbReference>
<dbReference type="FunFam" id="3.30.450.20:FF:000099">
    <property type="entry name" value="Sensory box sensor histidine kinase"/>
    <property type="match status" value="1"/>
</dbReference>
<dbReference type="CDD" id="cd16919">
    <property type="entry name" value="HATPase_CckA-like"/>
    <property type="match status" value="1"/>
</dbReference>
<feature type="region of interest" description="Disordered" evidence="5">
    <location>
        <begin position="817"/>
        <end position="836"/>
    </location>
</feature>
<evidence type="ECO:0000256" key="4">
    <source>
        <dbReference type="PROSITE-ProRule" id="PRU00169"/>
    </source>
</evidence>
<dbReference type="Gene3D" id="3.40.50.2300">
    <property type="match status" value="2"/>
</dbReference>
<evidence type="ECO:0000259" key="8">
    <source>
        <dbReference type="PROSITE" id="PS50113"/>
    </source>
</evidence>
<dbReference type="PANTHER" id="PTHR43065">
    <property type="entry name" value="SENSOR HISTIDINE KINASE"/>
    <property type="match status" value="1"/>
</dbReference>
<evidence type="ECO:0000313" key="10">
    <source>
        <dbReference type="Proteomes" id="UP000183447"/>
    </source>
</evidence>
<evidence type="ECO:0000256" key="5">
    <source>
        <dbReference type="SAM" id="MobiDB-lite"/>
    </source>
</evidence>
<comment type="catalytic activity">
    <reaction evidence="1">
        <text>ATP + protein L-histidine = ADP + protein N-phospho-L-histidine.</text>
        <dbReference type="EC" id="2.7.13.3"/>
    </reaction>
</comment>
<dbReference type="Pfam" id="PF02518">
    <property type="entry name" value="HATPase_c"/>
    <property type="match status" value="1"/>
</dbReference>
<keyword evidence="3 4" id="KW-0597">Phosphoprotein</keyword>
<dbReference type="InterPro" id="IPR011006">
    <property type="entry name" value="CheY-like_superfamily"/>
</dbReference>